<evidence type="ECO:0000256" key="4">
    <source>
        <dbReference type="ARBA" id="ARBA00023125"/>
    </source>
</evidence>
<dbReference type="PROSITE" id="PS51000">
    <property type="entry name" value="HTH_DEOR_2"/>
    <property type="match status" value="1"/>
</dbReference>
<evidence type="ECO:0000256" key="5">
    <source>
        <dbReference type="ARBA" id="ARBA00023163"/>
    </source>
</evidence>
<evidence type="ECO:0000256" key="2">
    <source>
        <dbReference type="ARBA" id="ARBA00022491"/>
    </source>
</evidence>
<sequence>MTQVTTGSTRNDELKRRLPAGRKARLAAAVAEAGQVTVAELAERFEVSVDTIRRDLDALDADGVLIRTHGGAVSPDALPKPESGLDIRKRVQTAAKETIGRLTAQIVEDGSSVLINGGTTTLAVARSLREHHDLTIATNNLLLSGELNPQSYRNLYVFGGMVRESSQATVCKVAFSGSGDREVEVHADLALIAVGGATLEGGFCTSNIAEAEVMRDMMDHADKVAILIDSTKFHRKLFAHFASLDEVDYVITETAPPEDFAAALSAAGVQVLHA</sequence>
<gene>
    <name evidence="8" type="ORF">QQX04_10505</name>
</gene>
<name>A0ABT8G2Q9_9MICO</name>
<dbReference type="GO" id="GO:0003677">
    <property type="term" value="F:DNA binding"/>
    <property type="evidence" value="ECO:0007669"/>
    <property type="project" value="UniProtKB-KW"/>
</dbReference>
<reference evidence="8" key="1">
    <citation type="submission" date="2023-06" db="EMBL/GenBank/DDBJ databases">
        <title>SYSU T00b26.</title>
        <authorList>
            <person name="Gao L."/>
            <person name="Fang B.-Z."/>
            <person name="Li W.-J."/>
        </authorList>
    </citation>
    <scope>NUCLEOTIDE SEQUENCE</scope>
    <source>
        <strain evidence="8">SYSU T00b26</strain>
    </source>
</reference>
<dbReference type="SMART" id="SM01134">
    <property type="entry name" value="DeoRC"/>
    <property type="match status" value="1"/>
</dbReference>
<keyword evidence="5" id="KW-0804">Transcription</keyword>
<dbReference type="PANTHER" id="PTHR30363">
    <property type="entry name" value="HTH-TYPE TRANSCRIPTIONAL REGULATOR SRLR-RELATED"/>
    <property type="match status" value="1"/>
</dbReference>
<dbReference type="Pfam" id="PF08220">
    <property type="entry name" value="HTH_DeoR"/>
    <property type="match status" value="1"/>
</dbReference>
<dbReference type="SMART" id="SM00420">
    <property type="entry name" value="HTH_DEOR"/>
    <property type="match status" value="1"/>
</dbReference>
<evidence type="ECO:0000256" key="6">
    <source>
        <dbReference type="ARBA" id="ARBA00024937"/>
    </source>
</evidence>
<keyword evidence="9" id="KW-1185">Reference proteome</keyword>
<evidence type="ECO:0000313" key="8">
    <source>
        <dbReference type="EMBL" id="MDN4473421.1"/>
    </source>
</evidence>
<dbReference type="InterPro" id="IPR014036">
    <property type="entry name" value="DeoR-like_C"/>
</dbReference>
<keyword evidence="4 8" id="KW-0238">DNA-binding</keyword>
<accession>A0ABT8G2Q9</accession>
<dbReference type="Gene3D" id="3.30.750.70">
    <property type="entry name" value="4-hydroxybutyrate coenzyme like domains"/>
    <property type="match status" value="1"/>
</dbReference>
<dbReference type="InterPro" id="IPR050313">
    <property type="entry name" value="Carb_Metab_HTH_regulators"/>
</dbReference>
<organism evidence="8 9">
    <name type="scientific">Demequina zhanjiangensis</name>
    <dbReference type="NCBI Taxonomy" id="3051659"/>
    <lineage>
        <taxon>Bacteria</taxon>
        <taxon>Bacillati</taxon>
        <taxon>Actinomycetota</taxon>
        <taxon>Actinomycetes</taxon>
        <taxon>Micrococcales</taxon>
        <taxon>Demequinaceae</taxon>
        <taxon>Demequina</taxon>
    </lineage>
</organism>
<dbReference type="InterPro" id="IPR037171">
    <property type="entry name" value="NagB/RpiA_transferase-like"/>
</dbReference>
<dbReference type="Pfam" id="PF00455">
    <property type="entry name" value="DeoRC"/>
    <property type="match status" value="1"/>
</dbReference>
<keyword evidence="2" id="KW-0678">Repressor</keyword>
<dbReference type="Gene3D" id="1.10.10.10">
    <property type="entry name" value="Winged helix-like DNA-binding domain superfamily/Winged helix DNA-binding domain"/>
    <property type="match status" value="1"/>
</dbReference>
<dbReference type="InterPro" id="IPR018356">
    <property type="entry name" value="Tscrpt_reg_HTH_DeoR_CS"/>
</dbReference>
<protein>
    <recommendedName>
        <fullName evidence="1">Lactose phosphotransferase system repressor</fullName>
    </recommendedName>
</protein>
<feature type="domain" description="HTH deoR-type" evidence="7">
    <location>
        <begin position="19"/>
        <end position="74"/>
    </location>
</feature>
<dbReference type="InterPro" id="IPR001034">
    <property type="entry name" value="DeoR_HTH"/>
</dbReference>
<dbReference type="RefSeq" id="WP_301128954.1">
    <property type="nucleotide sequence ID" value="NZ_JAUHPV010000006.1"/>
</dbReference>
<evidence type="ECO:0000259" key="7">
    <source>
        <dbReference type="PROSITE" id="PS51000"/>
    </source>
</evidence>
<dbReference type="PRINTS" id="PR00037">
    <property type="entry name" value="HTHLACR"/>
</dbReference>
<keyword evidence="3" id="KW-0805">Transcription regulation</keyword>
<dbReference type="SUPFAM" id="SSF46785">
    <property type="entry name" value="Winged helix' DNA-binding domain"/>
    <property type="match status" value="1"/>
</dbReference>
<dbReference type="Proteomes" id="UP001172738">
    <property type="component" value="Unassembled WGS sequence"/>
</dbReference>
<comment type="function">
    <text evidence="6">Repressor of the lactose catabolism operon. Galactose-6-phosphate is the inducer.</text>
</comment>
<dbReference type="InterPro" id="IPR036390">
    <property type="entry name" value="WH_DNA-bd_sf"/>
</dbReference>
<evidence type="ECO:0000256" key="1">
    <source>
        <dbReference type="ARBA" id="ARBA00021390"/>
    </source>
</evidence>
<dbReference type="SUPFAM" id="SSF100950">
    <property type="entry name" value="NagB/RpiA/CoA transferase-like"/>
    <property type="match status" value="1"/>
</dbReference>
<dbReference type="InterPro" id="IPR036388">
    <property type="entry name" value="WH-like_DNA-bd_sf"/>
</dbReference>
<dbReference type="EMBL" id="JAUHPV010000006">
    <property type="protein sequence ID" value="MDN4473421.1"/>
    <property type="molecule type" value="Genomic_DNA"/>
</dbReference>
<dbReference type="PANTHER" id="PTHR30363:SF4">
    <property type="entry name" value="GLYCEROL-3-PHOSPHATE REGULON REPRESSOR"/>
    <property type="match status" value="1"/>
</dbReference>
<proteinExistence type="predicted"/>
<comment type="caution">
    <text evidence="8">The sequence shown here is derived from an EMBL/GenBank/DDBJ whole genome shotgun (WGS) entry which is preliminary data.</text>
</comment>
<dbReference type="PROSITE" id="PS00894">
    <property type="entry name" value="HTH_DEOR_1"/>
    <property type="match status" value="1"/>
</dbReference>
<evidence type="ECO:0000256" key="3">
    <source>
        <dbReference type="ARBA" id="ARBA00023015"/>
    </source>
</evidence>
<evidence type="ECO:0000313" key="9">
    <source>
        <dbReference type="Proteomes" id="UP001172738"/>
    </source>
</evidence>